<dbReference type="RefSeq" id="WP_222969011.1">
    <property type="nucleotide sequence ID" value="NZ_JAINZZ010000078.1"/>
</dbReference>
<gene>
    <name evidence="1" type="ORF">K7862_33815</name>
</gene>
<accession>A0ABS7QHE2</accession>
<evidence type="ECO:0000313" key="1">
    <source>
        <dbReference type="EMBL" id="MBY8882582.1"/>
    </source>
</evidence>
<proteinExistence type="predicted"/>
<sequence>MADTGRRRFEEVDDLGQILFCDDPALRLDGLLMTVDTAQGAFILDPAQTPHMPAALFDFRVAIGAGGAFPYAATRTAPVDDELKDPRIGGAIRCGMMLLPPEFGELRLPQRWSGDDRVVIALKRMMSGGADLRSIPGWELHATADDPPAAWARMNCAYSRLELRTPDGGLYSRTWVPYDPDWRAAALDHGYVVCLCGVELGIRAPYAMTDAQYTPPMRHENFRRACVAGLALGGLVPYTDHH</sequence>
<comment type="caution">
    <text evidence="1">The sequence shown here is derived from an EMBL/GenBank/DDBJ whole genome shotgun (WGS) entry which is preliminary data.</text>
</comment>
<name>A0ABS7QHE2_9ACTN</name>
<organism evidence="1 2">
    <name type="scientific">Actinacidiphila acidipaludis</name>
    <dbReference type="NCBI Taxonomy" id="2873382"/>
    <lineage>
        <taxon>Bacteria</taxon>
        <taxon>Bacillati</taxon>
        <taxon>Actinomycetota</taxon>
        <taxon>Actinomycetes</taxon>
        <taxon>Kitasatosporales</taxon>
        <taxon>Streptomycetaceae</taxon>
        <taxon>Actinacidiphila</taxon>
    </lineage>
</organism>
<keyword evidence="2" id="KW-1185">Reference proteome</keyword>
<dbReference type="EMBL" id="JAINZZ010000078">
    <property type="protein sequence ID" value="MBY8882582.1"/>
    <property type="molecule type" value="Genomic_DNA"/>
</dbReference>
<dbReference type="Proteomes" id="UP000778578">
    <property type="component" value="Unassembled WGS sequence"/>
</dbReference>
<reference evidence="1 2" key="1">
    <citation type="submission" date="2021-08" db="EMBL/GenBank/DDBJ databases">
        <title>WGS of actinomycetes from Thailand.</title>
        <authorList>
            <person name="Thawai C."/>
        </authorList>
    </citation>
    <scope>NUCLEOTIDE SEQUENCE [LARGE SCALE GENOMIC DNA]</scope>
    <source>
        <strain evidence="1 2">PLK6-54</strain>
    </source>
</reference>
<protein>
    <submittedName>
        <fullName evidence="1">Uncharacterized protein</fullName>
    </submittedName>
</protein>
<evidence type="ECO:0000313" key="2">
    <source>
        <dbReference type="Proteomes" id="UP000778578"/>
    </source>
</evidence>